<comment type="caution">
    <text evidence="1">The sequence shown here is derived from an EMBL/GenBank/DDBJ whole genome shotgun (WGS) entry which is preliminary data.</text>
</comment>
<name>A0A8T2IZT4_9PIPI</name>
<dbReference type="Pfam" id="PF17741">
    <property type="entry name" value="DUF5578"/>
    <property type="match status" value="1"/>
</dbReference>
<dbReference type="Gene3D" id="1.25.10.10">
    <property type="entry name" value="Leucine-rich Repeat Variant"/>
    <property type="match status" value="1"/>
</dbReference>
<organism evidence="1 2">
    <name type="scientific">Hymenochirus boettgeri</name>
    <name type="common">Congo dwarf clawed frog</name>
    <dbReference type="NCBI Taxonomy" id="247094"/>
    <lineage>
        <taxon>Eukaryota</taxon>
        <taxon>Metazoa</taxon>
        <taxon>Chordata</taxon>
        <taxon>Craniata</taxon>
        <taxon>Vertebrata</taxon>
        <taxon>Euteleostomi</taxon>
        <taxon>Amphibia</taxon>
        <taxon>Batrachia</taxon>
        <taxon>Anura</taxon>
        <taxon>Pipoidea</taxon>
        <taxon>Pipidae</taxon>
        <taxon>Pipinae</taxon>
        <taxon>Hymenochirus</taxon>
    </lineage>
</organism>
<dbReference type="PANTHER" id="PTHR34258">
    <property type="entry name" value="ARMADILLO-LIKE HELICAL DOMAIN CONTAINING PROTEIN 1"/>
    <property type="match status" value="1"/>
</dbReference>
<dbReference type="PANTHER" id="PTHR34258:SF1">
    <property type="entry name" value="ARMADILLO-LIKE HELICAL DOMAIN CONTAINING PROTEIN 1"/>
    <property type="match status" value="1"/>
</dbReference>
<proteinExistence type="predicted"/>
<dbReference type="AlphaFoldDB" id="A0A8T2IZT4"/>
<evidence type="ECO:0008006" key="3">
    <source>
        <dbReference type="Google" id="ProtNLM"/>
    </source>
</evidence>
<keyword evidence="2" id="KW-1185">Reference proteome</keyword>
<protein>
    <recommendedName>
        <fullName evidence="3">Armadillo-like helical domain containing protein 1</fullName>
    </recommendedName>
</protein>
<dbReference type="SUPFAM" id="SSF48371">
    <property type="entry name" value="ARM repeat"/>
    <property type="match status" value="1"/>
</dbReference>
<dbReference type="OrthoDB" id="278163at2759"/>
<dbReference type="InterPro" id="IPR041090">
    <property type="entry name" value="DUF5578"/>
</dbReference>
<dbReference type="EMBL" id="JAACNH010000007">
    <property type="protein sequence ID" value="KAG8436997.1"/>
    <property type="molecule type" value="Genomic_DNA"/>
</dbReference>
<accession>A0A8T2IZT4</accession>
<dbReference type="Proteomes" id="UP000812440">
    <property type="component" value="Chromosome 4"/>
</dbReference>
<reference evidence="1" key="1">
    <citation type="thesis" date="2020" institute="ProQuest LLC" country="789 East Eisenhower Parkway, Ann Arbor, MI, USA">
        <title>Comparative Genomics and Chromosome Evolution.</title>
        <authorList>
            <person name="Mudd A.B."/>
        </authorList>
    </citation>
    <scope>NUCLEOTIDE SEQUENCE</scope>
    <source>
        <strain evidence="1">Female2</strain>
        <tissue evidence="1">Blood</tissue>
    </source>
</reference>
<sequence>MPAIKEQETINNFRDFLREWDNGNKASRSRILITFISLHQGKSGPELEKEFAQGASLFLARLTTWLRLSYMFETCLNEILQSISIFLSASNSDRYKVEFVEVGGILTLLEILGLKNLEENIKIAALKLLQILVNAGRQYKELVCESYGVRAVAKCLASSRVEETQEQAKVLLEMLAHGNPKYHNQVYRGLIAVLPCGSPKAQQLALHAIRVIQTVVGTTYHSVVDSLLGVLQSMHLEVQDEALQLIKELMKTDVRPALLKGLVALLLPSEKEYKTSRPQILDDVSVHQISGSLPSFVQQAAAVKAIGILSQESTELCEELIKLRVVHHLLFVLGNRDHTESQRQASLVLKYYVLTFPIVKEQVRKAIGENLFMMLMDNADSLYMKIDCVQADLLTSNQINIP</sequence>
<dbReference type="InterPro" id="IPR016024">
    <property type="entry name" value="ARM-type_fold"/>
</dbReference>
<evidence type="ECO:0000313" key="2">
    <source>
        <dbReference type="Proteomes" id="UP000812440"/>
    </source>
</evidence>
<gene>
    <name evidence="1" type="ORF">GDO86_007908</name>
</gene>
<dbReference type="InterPro" id="IPR011989">
    <property type="entry name" value="ARM-like"/>
</dbReference>
<evidence type="ECO:0000313" key="1">
    <source>
        <dbReference type="EMBL" id="KAG8436997.1"/>
    </source>
</evidence>